<evidence type="ECO:0000313" key="2">
    <source>
        <dbReference type="Proteomes" id="UP000308730"/>
    </source>
</evidence>
<comment type="caution">
    <text evidence="1">The sequence shown here is derived from an EMBL/GenBank/DDBJ whole genome shotgun (WGS) entry which is preliminary data.</text>
</comment>
<proteinExistence type="predicted"/>
<dbReference type="InterPro" id="IPR052523">
    <property type="entry name" value="Trichothecene_AcTrans"/>
</dbReference>
<evidence type="ECO:0008006" key="3">
    <source>
        <dbReference type="Google" id="ProtNLM"/>
    </source>
</evidence>
<dbReference type="PANTHER" id="PTHR42791">
    <property type="entry name" value="GNAT FAMILY ACETYLTRANSFERASE"/>
    <property type="match status" value="1"/>
</dbReference>
<evidence type="ECO:0000313" key="1">
    <source>
        <dbReference type="EMBL" id="THH32295.1"/>
    </source>
</evidence>
<reference evidence="1 2" key="1">
    <citation type="submission" date="2019-02" db="EMBL/GenBank/DDBJ databases">
        <title>Genome sequencing of the rare red list fungi Antrodiella citrinella (Flaviporus citrinellus).</title>
        <authorList>
            <person name="Buettner E."/>
            <person name="Kellner H."/>
        </authorList>
    </citation>
    <scope>NUCLEOTIDE SEQUENCE [LARGE SCALE GENOMIC DNA]</scope>
    <source>
        <strain evidence="1 2">DSM 108506</strain>
    </source>
</reference>
<organism evidence="1 2">
    <name type="scientific">Antrodiella citrinella</name>
    <dbReference type="NCBI Taxonomy" id="2447956"/>
    <lineage>
        <taxon>Eukaryota</taxon>
        <taxon>Fungi</taxon>
        <taxon>Dikarya</taxon>
        <taxon>Basidiomycota</taxon>
        <taxon>Agaricomycotina</taxon>
        <taxon>Agaricomycetes</taxon>
        <taxon>Polyporales</taxon>
        <taxon>Steccherinaceae</taxon>
        <taxon>Antrodiella</taxon>
    </lineage>
</organism>
<dbReference type="Gene3D" id="3.40.630.30">
    <property type="match status" value="1"/>
</dbReference>
<dbReference type="EMBL" id="SGPM01000025">
    <property type="protein sequence ID" value="THH32295.1"/>
    <property type="molecule type" value="Genomic_DNA"/>
</dbReference>
<accession>A0A4S4N1V3</accession>
<dbReference type="OrthoDB" id="61113at2759"/>
<dbReference type="PANTHER" id="PTHR42791:SF1">
    <property type="entry name" value="N-ACETYLTRANSFERASE DOMAIN-CONTAINING PROTEIN"/>
    <property type="match status" value="1"/>
</dbReference>
<dbReference type="AlphaFoldDB" id="A0A4S4N1V3"/>
<dbReference type="Proteomes" id="UP000308730">
    <property type="component" value="Unassembled WGS sequence"/>
</dbReference>
<gene>
    <name evidence="1" type="ORF">EUX98_g1892</name>
</gene>
<dbReference type="InterPro" id="IPR016181">
    <property type="entry name" value="Acyl_CoA_acyltransferase"/>
</dbReference>
<protein>
    <recommendedName>
        <fullName evidence="3">N-acetyltransferase domain-containing protein</fullName>
    </recommendedName>
</protein>
<name>A0A4S4N1V3_9APHY</name>
<sequence>MSQTVTETRFKVHETFTLKQLLHPTETQIEQCAVMFADLMKDDDVVPAICGGDTNLLKPLVLAMIRAGVLDGETYAATNENDEVLGYVMTMPKGQVLFSTDEQRKGLAEYMALLSEEGKKYYAEVYLKSFPQFVAKCIDPETMIDVWWLHIVMTRERSQRQGIATGLIRMILDKVNSSTAHTRGCVTELLTKATAAGDTVALSTTSAINVPIYERMGFKLKGERGDTSPWGVWALSVLRYEPEN</sequence>
<dbReference type="SUPFAM" id="SSF55729">
    <property type="entry name" value="Acyl-CoA N-acyltransferases (Nat)"/>
    <property type="match status" value="1"/>
</dbReference>
<keyword evidence="2" id="KW-1185">Reference proteome</keyword>